<dbReference type="Pfam" id="PF21972">
    <property type="entry name" value="Arc1p_N_like"/>
    <property type="match status" value="1"/>
</dbReference>
<dbReference type="OrthoDB" id="197206at2759"/>
<gene>
    <name evidence="10" type="ORF">HU200_025950</name>
</gene>
<keyword evidence="4 6" id="KW-0694">RNA-binding</keyword>
<evidence type="ECO:0000256" key="1">
    <source>
        <dbReference type="ARBA" id="ARBA00004496"/>
    </source>
</evidence>
<reference evidence="10" key="1">
    <citation type="submission" date="2020-07" db="EMBL/GenBank/DDBJ databases">
        <title>Genome sequence and genetic diversity analysis of an under-domesticated orphan crop, white fonio (Digitaria exilis).</title>
        <authorList>
            <person name="Bennetzen J.L."/>
            <person name="Chen S."/>
            <person name="Ma X."/>
            <person name="Wang X."/>
            <person name="Yssel A.E.J."/>
            <person name="Chaluvadi S.R."/>
            <person name="Johnson M."/>
            <person name="Gangashetty P."/>
            <person name="Hamidou F."/>
            <person name="Sanogo M.D."/>
            <person name="Zwaenepoel A."/>
            <person name="Wallace J."/>
            <person name="Van De Peer Y."/>
            <person name="Van Deynze A."/>
        </authorList>
    </citation>
    <scope>NUCLEOTIDE SEQUENCE</scope>
    <source>
        <tissue evidence="10">Leaves</tissue>
    </source>
</reference>
<proteinExistence type="predicted"/>
<dbReference type="InterPro" id="IPR036282">
    <property type="entry name" value="Glutathione-S-Trfase_C_sf"/>
</dbReference>
<protein>
    <recommendedName>
        <fullName evidence="12">tRNA-binding domain-containing protein</fullName>
    </recommendedName>
</protein>
<dbReference type="FunFam" id="2.40.50.140:FF:000047">
    <property type="entry name" value="tyrosine--tRNA ligase, cytoplasmic isoform X2"/>
    <property type="match status" value="1"/>
</dbReference>
<dbReference type="InterPro" id="IPR051270">
    <property type="entry name" value="Tyrosine-tRNA_ligase_regulator"/>
</dbReference>
<dbReference type="InterPro" id="IPR053836">
    <property type="entry name" value="Arc1-like_N"/>
</dbReference>
<dbReference type="SUPFAM" id="SSF50249">
    <property type="entry name" value="Nucleic acid-binding proteins"/>
    <property type="match status" value="1"/>
</dbReference>
<evidence type="ECO:0000313" key="10">
    <source>
        <dbReference type="EMBL" id="KAF8716851.1"/>
    </source>
</evidence>
<evidence type="ECO:0000256" key="4">
    <source>
        <dbReference type="ARBA" id="ARBA00022884"/>
    </source>
</evidence>
<dbReference type="PROSITE" id="PS50886">
    <property type="entry name" value="TRBD"/>
    <property type="match status" value="1"/>
</dbReference>
<feature type="domain" description="TRNA-binding" evidence="9">
    <location>
        <begin position="194"/>
        <end position="297"/>
    </location>
</feature>
<keyword evidence="5" id="KW-0648">Protein biosynthesis</keyword>
<feature type="compositionally biased region" description="Basic and acidic residues" evidence="7">
    <location>
        <begin position="150"/>
        <end position="189"/>
    </location>
</feature>
<dbReference type="SUPFAM" id="SSF47616">
    <property type="entry name" value="GST C-terminal domain-like"/>
    <property type="match status" value="1"/>
</dbReference>
<evidence type="ECO:0000259" key="9">
    <source>
        <dbReference type="PROSITE" id="PS50886"/>
    </source>
</evidence>
<name>A0A835C1H7_9POAL</name>
<dbReference type="Pfam" id="PF01588">
    <property type="entry name" value="tRNA_bind"/>
    <property type="match status" value="1"/>
</dbReference>
<dbReference type="GO" id="GO:0006412">
    <property type="term" value="P:translation"/>
    <property type="evidence" value="ECO:0007669"/>
    <property type="project" value="UniProtKB-KW"/>
</dbReference>
<comment type="caution">
    <text evidence="10">The sequence shown here is derived from an EMBL/GenBank/DDBJ whole genome shotgun (WGS) entry which is preliminary data.</text>
</comment>
<evidence type="ECO:0000256" key="6">
    <source>
        <dbReference type="PROSITE-ProRule" id="PRU00209"/>
    </source>
</evidence>
<sequence length="355" mass="38195">MKWVKFSSDFAGSDGKQNALLDNLNQDLSQKSVLLGDGLKPSVADIVVFATVHTFVSRVTDSDSQKFLHVLRWMDYIQNTVDFGSTLQKINVAKSAFDPPSHPKKAEKGDTESSSKKAASGQKVVDKPNASADSKKPVGEAKAPGNKETPAAKDKKTSGEKKKAQDKSAGKTAEKASEKEKVPEKTADKDSECNISILNIQVGLIRRAWKHPSADSLLVEEIDLGEGNVRQVVSGLAKYCSPDDLTNRHVVLITNVKPGKLRDVMSAGLVLCASTEGHTAVEPLIPPEGAKIGERVSFAGFDGKPEDVLNPKKKQLDKITPHLRTDENGIATFKGIPFTTSAGPCRSSIRNGNVK</sequence>
<feature type="compositionally biased region" description="Basic and acidic residues" evidence="7">
    <location>
        <begin position="104"/>
        <end position="115"/>
    </location>
</feature>
<feature type="region of interest" description="Disordered" evidence="7">
    <location>
        <begin position="94"/>
        <end position="189"/>
    </location>
</feature>
<evidence type="ECO:0008006" key="12">
    <source>
        <dbReference type="Google" id="ProtNLM"/>
    </source>
</evidence>
<dbReference type="Gene3D" id="2.40.50.140">
    <property type="entry name" value="Nucleic acid-binding proteins"/>
    <property type="match status" value="1"/>
</dbReference>
<dbReference type="AlphaFoldDB" id="A0A835C1H7"/>
<dbReference type="Gene3D" id="1.20.1050.10">
    <property type="match status" value="1"/>
</dbReference>
<dbReference type="GO" id="GO:0032991">
    <property type="term" value="C:protein-containing complex"/>
    <property type="evidence" value="ECO:0007669"/>
    <property type="project" value="UniProtKB-ARBA"/>
</dbReference>
<dbReference type="GO" id="GO:0000049">
    <property type="term" value="F:tRNA binding"/>
    <property type="evidence" value="ECO:0007669"/>
    <property type="project" value="UniProtKB-UniRule"/>
</dbReference>
<evidence type="ECO:0000256" key="2">
    <source>
        <dbReference type="ARBA" id="ARBA00022490"/>
    </source>
</evidence>
<dbReference type="InterPro" id="IPR012340">
    <property type="entry name" value="NA-bd_OB-fold"/>
</dbReference>
<dbReference type="CDD" id="cd02799">
    <property type="entry name" value="tRNA_bind_EMAP-II_like"/>
    <property type="match status" value="1"/>
</dbReference>
<dbReference type="EMBL" id="JACEFO010001719">
    <property type="protein sequence ID" value="KAF8716851.1"/>
    <property type="molecule type" value="Genomic_DNA"/>
</dbReference>
<keyword evidence="11" id="KW-1185">Reference proteome</keyword>
<evidence type="ECO:0000256" key="3">
    <source>
        <dbReference type="ARBA" id="ARBA00022555"/>
    </source>
</evidence>
<dbReference type="CDD" id="cd10304">
    <property type="entry name" value="GST_C_Arc1p_N_like"/>
    <property type="match status" value="1"/>
</dbReference>
<dbReference type="GO" id="GO:0005737">
    <property type="term" value="C:cytoplasm"/>
    <property type="evidence" value="ECO:0007669"/>
    <property type="project" value="UniProtKB-SubCell"/>
</dbReference>
<evidence type="ECO:0000313" key="11">
    <source>
        <dbReference type="Proteomes" id="UP000636709"/>
    </source>
</evidence>
<dbReference type="PROSITE" id="PS50405">
    <property type="entry name" value="GST_CTER"/>
    <property type="match status" value="1"/>
</dbReference>
<feature type="domain" description="GST C-terminal" evidence="8">
    <location>
        <begin position="1"/>
        <end position="101"/>
    </location>
</feature>
<keyword evidence="3 6" id="KW-0820">tRNA-binding</keyword>
<keyword evidence="2" id="KW-0963">Cytoplasm</keyword>
<dbReference type="PANTHER" id="PTHR11586">
    <property type="entry name" value="TRNA-AMINOACYLATION COFACTOR ARC1 FAMILY MEMBER"/>
    <property type="match status" value="1"/>
</dbReference>
<evidence type="ECO:0000256" key="7">
    <source>
        <dbReference type="SAM" id="MobiDB-lite"/>
    </source>
</evidence>
<accession>A0A835C1H7</accession>
<organism evidence="10 11">
    <name type="scientific">Digitaria exilis</name>
    <dbReference type="NCBI Taxonomy" id="1010633"/>
    <lineage>
        <taxon>Eukaryota</taxon>
        <taxon>Viridiplantae</taxon>
        <taxon>Streptophyta</taxon>
        <taxon>Embryophyta</taxon>
        <taxon>Tracheophyta</taxon>
        <taxon>Spermatophyta</taxon>
        <taxon>Magnoliopsida</taxon>
        <taxon>Liliopsida</taxon>
        <taxon>Poales</taxon>
        <taxon>Poaceae</taxon>
        <taxon>PACMAD clade</taxon>
        <taxon>Panicoideae</taxon>
        <taxon>Panicodae</taxon>
        <taxon>Paniceae</taxon>
        <taxon>Anthephorinae</taxon>
        <taxon>Digitaria</taxon>
    </lineage>
</organism>
<dbReference type="InterPro" id="IPR010987">
    <property type="entry name" value="Glutathione-S-Trfase_C-like"/>
</dbReference>
<evidence type="ECO:0000256" key="5">
    <source>
        <dbReference type="ARBA" id="ARBA00022917"/>
    </source>
</evidence>
<dbReference type="InterPro" id="IPR002547">
    <property type="entry name" value="tRNA-bd_dom"/>
</dbReference>
<evidence type="ECO:0000259" key="8">
    <source>
        <dbReference type="PROSITE" id="PS50405"/>
    </source>
</evidence>
<comment type="subcellular location">
    <subcellularLocation>
        <location evidence="1">Cytoplasm</location>
    </subcellularLocation>
</comment>
<dbReference type="PANTHER" id="PTHR11586:SF33">
    <property type="entry name" value="AMINOACYL TRNA SYNTHASE COMPLEX-INTERACTING MULTIFUNCTIONAL PROTEIN 1"/>
    <property type="match status" value="1"/>
</dbReference>
<dbReference type="Proteomes" id="UP000636709">
    <property type="component" value="Unassembled WGS sequence"/>
</dbReference>